<comment type="caution">
    <text evidence="12">The sequence shown here is derived from an EMBL/GenBank/DDBJ whole genome shotgun (WGS) entry which is preliminary data.</text>
</comment>
<dbReference type="FunFam" id="3.40.50.300:FF:000083">
    <property type="entry name" value="ATP-dependent RNA helicase DOB1"/>
    <property type="match status" value="1"/>
</dbReference>
<dbReference type="InterPro" id="IPR016438">
    <property type="entry name" value="SKI2-like"/>
</dbReference>
<dbReference type="PANTHER" id="PTHR12131:SF7">
    <property type="entry name" value="EXOSOME RNA HELICASE MTR4"/>
    <property type="match status" value="1"/>
</dbReference>
<dbReference type="CDD" id="cd18024">
    <property type="entry name" value="DEXHc_Mtr4-like"/>
    <property type="match status" value="1"/>
</dbReference>
<keyword evidence="6 12" id="KW-0347">Helicase</keyword>
<evidence type="ECO:0000256" key="2">
    <source>
        <dbReference type="ARBA" id="ARBA00010140"/>
    </source>
</evidence>
<dbReference type="Pfam" id="PF13234">
    <property type="entry name" value="MTR4_beta-barrel"/>
    <property type="match status" value="1"/>
</dbReference>
<name>A0A9P5Z3B2_9AGAR</name>
<dbReference type="AlphaFoldDB" id="A0A9P5Z3B2"/>
<dbReference type="PANTHER" id="PTHR12131">
    <property type="entry name" value="ATP-DEPENDENT RNA AND DNA HELICASE"/>
    <property type="match status" value="1"/>
</dbReference>
<evidence type="ECO:0000256" key="1">
    <source>
        <dbReference type="ARBA" id="ARBA00004123"/>
    </source>
</evidence>
<comment type="similarity">
    <text evidence="2">Belongs to the helicase family. SKI2 subfamily.</text>
</comment>
<dbReference type="SMART" id="SM00487">
    <property type="entry name" value="DEXDc"/>
    <property type="match status" value="1"/>
</dbReference>
<accession>A0A9P5Z3B2</accession>
<feature type="domain" description="Helicase ATP-binding" evidence="10">
    <location>
        <begin position="155"/>
        <end position="311"/>
    </location>
</feature>
<dbReference type="InterPro" id="IPR025696">
    <property type="entry name" value="Beta-barrel_MTR4"/>
</dbReference>
<evidence type="ECO:0000256" key="6">
    <source>
        <dbReference type="ARBA" id="ARBA00022806"/>
    </source>
</evidence>
<dbReference type="FunFam" id="1.10.3380.30:FF:000002">
    <property type="entry name" value="superkiller viralicidic activity 2-like 2"/>
    <property type="match status" value="1"/>
</dbReference>
<dbReference type="PIRSF" id="PIRSF005198">
    <property type="entry name" value="Antiviral_helicase_SKI2"/>
    <property type="match status" value="1"/>
</dbReference>
<dbReference type="Proteomes" id="UP000807469">
    <property type="component" value="Unassembled WGS sequence"/>
</dbReference>
<feature type="region of interest" description="Disordered" evidence="9">
    <location>
        <begin position="356"/>
        <end position="387"/>
    </location>
</feature>
<feature type="domain" description="Helicase C-terminal" evidence="11">
    <location>
        <begin position="389"/>
        <end position="593"/>
    </location>
</feature>
<reference evidence="12" key="1">
    <citation type="submission" date="2020-11" db="EMBL/GenBank/DDBJ databases">
        <authorList>
            <consortium name="DOE Joint Genome Institute"/>
            <person name="Ahrendt S."/>
            <person name="Riley R."/>
            <person name="Andreopoulos W."/>
            <person name="Labutti K."/>
            <person name="Pangilinan J."/>
            <person name="Ruiz-Duenas F.J."/>
            <person name="Barrasa J.M."/>
            <person name="Sanchez-Garcia M."/>
            <person name="Camarero S."/>
            <person name="Miyauchi S."/>
            <person name="Serrano A."/>
            <person name="Linde D."/>
            <person name="Babiker R."/>
            <person name="Drula E."/>
            <person name="Ayuso-Fernandez I."/>
            <person name="Pacheco R."/>
            <person name="Padilla G."/>
            <person name="Ferreira P."/>
            <person name="Barriuso J."/>
            <person name="Kellner H."/>
            <person name="Castanera R."/>
            <person name="Alfaro M."/>
            <person name="Ramirez L."/>
            <person name="Pisabarro A.G."/>
            <person name="Kuo A."/>
            <person name="Tritt A."/>
            <person name="Lipzen A."/>
            <person name="He G."/>
            <person name="Yan M."/>
            <person name="Ng V."/>
            <person name="Cullen D."/>
            <person name="Martin F."/>
            <person name="Rosso M.-N."/>
            <person name="Henrissat B."/>
            <person name="Hibbett D."/>
            <person name="Martinez A.T."/>
            <person name="Grigoriev I.V."/>
        </authorList>
    </citation>
    <scope>NUCLEOTIDE SEQUENCE</scope>
    <source>
        <strain evidence="12">CIRM-BRFM 674</strain>
    </source>
</reference>
<sequence length="1072" mass="120866">MNPNDLFSFLDDAAEEDETKDEPMDQDALPVTSKTLQKRKAETPPTVDGQAINSLDADMNVNSAGPSIPKKPRISSPKPIVLDDFETEAKREVEASAGLTGTAEAGSRLELKHQVRHQVAVPPGYNYIPISKHIPPAKPDREYKFELDPFQRVSVYAIQRNESVLVSAHTSAGKTVVAEYAIAQCLNRKQRVIYTSPIKALSNQKYREMLAEFGDVGLMTGDVTINPSATCLVMTTEILRSMLYRGSEIMREVAWVIFDEIHYMRDKERGVVWEETIILLPHTVRYVFLSATIPNAMQFAEWICKSHEQPCHVVYTDFRPTPLQHYLFPAGGEGIYLVVNEKGEFREDNFSKAMGKLQDISGEDPADSKGGKGRKGKTKKGGKKEGPSDISKIIKMIMLKNYNPVIVFSFSKRECEGLALTLAKFEFNSTEEQDLVGNIFNNAIENLAEDDRQLPQITNLLPLLRRGIGIHHGGLLPILKEVIEILFQEGLIKVLFATETFSIGLNMPAKTVVFTTTRKFDGKDFRNISSGEYIQMSGRAGRRGLDDRGVVIMMCDEKLDPTSAKEMVKGEADRLDSAFHLGYNMVLNLMKVEGISPEFMLERCFFQFQSSAGIPMLEDELKKVEDDRDSTVIPDEELVSQYYDCRQQLDQMTADFREVITHPTYALPFLQPGRLVKVNYKKLNFGWGIVVNFEKRIPPKSKGPKPEEIPAHEQYIVDVLLNCAPGGAVSKDRANVTPTPGGVQPCAPGQKGTPLVVPVLLSTLEAISYIRVVMPKDLRQDQARETIWKSVLEVQRRFPDGVALLDPIENMGIKDEKFKELVKKIDAMEKKMFSSPLHKDPRLPELYTLFTKKKERQEHIRSLKKRIQATHDVLQMEELKCRKRVLRRLAFTTAADIVDMKGRVACEISSGDELLLTELIFNGVFNPLSPEQCAALLSCFVFAEKSEQQTKLKEELAAPLRVMQEFARRIAKVSKESKLQVDEDEYVSSFKVELMDAVMQWCRGASFSEICKLTDQFEGSLIRVFRRLGELLRQMAAAAKVIGNAELKEKFEKASEMLERPNSVIFCSSLYL</sequence>
<gene>
    <name evidence="12" type="ORF">BDN70DRAFT_878672</name>
</gene>
<feature type="region of interest" description="Disordered" evidence="9">
    <location>
        <begin position="1"/>
        <end position="59"/>
    </location>
</feature>
<dbReference type="Pfam" id="PF08148">
    <property type="entry name" value="DSHCT"/>
    <property type="match status" value="1"/>
</dbReference>
<keyword evidence="4" id="KW-0547">Nucleotide-binding</keyword>
<proteinExistence type="inferred from homology"/>
<organism evidence="12 13">
    <name type="scientific">Pholiota conissans</name>
    <dbReference type="NCBI Taxonomy" id="109636"/>
    <lineage>
        <taxon>Eukaryota</taxon>
        <taxon>Fungi</taxon>
        <taxon>Dikarya</taxon>
        <taxon>Basidiomycota</taxon>
        <taxon>Agaricomycotina</taxon>
        <taxon>Agaricomycetes</taxon>
        <taxon>Agaricomycetidae</taxon>
        <taxon>Agaricales</taxon>
        <taxon>Agaricineae</taxon>
        <taxon>Strophariaceae</taxon>
        <taxon>Pholiota</taxon>
    </lineage>
</organism>
<dbReference type="GO" id="GO:0003724">
    <property type="term" value="F:RNA helicase activity"/>
    <property type="evidence" value="ECO:0007669"/>
    <property type="project" value="InterPro"/>
</dbReference>
<dbReference type="GO" id="GO:0005524">
    <property type="term" value="F:ATP binding"/>
    <property type="evidence" value="ECO:0007669"/>
    <property type="project" value="UniProtKB-KW"/>
</dbReference>
<comment type="subcellular location">
    <subcellularLocation>
        <location evidence="1">Nucleus</location>
    </subcellularLocation>
</comment>
<dbReference type="SMART" id="SM00490">
    <property type="entry name" value="HELICc"/>
    <property type="match status" value="1"/>
</dbReference>
<feature type="compositionally biased region" description="Basic residues" evidence="9">
    <location>
        <begin position="371"/>
        <end position="382"/>
    </location>
</feature>
<dbReference type="Pfam" id="PF00271">
    <property type="entry name" value="Helicase_C"/>
    <property type="match status" value="1"/>
</dbReference>
<dbReference type="GO" id="GO:0031499">
    <property type="term" value="C:TRAMP complex"/>
    <property type="evidence" value="ECO:0007669"/>
    <property type="project" value="UniProtKB-ARBA"/>
</dbReference>
<dbReference type="FunFam" id="2.40.30.300:FF:000001">
    <property type="entry name" value="Mtr4 exosome RNA helicase"/>
    <property type="match status" value="1"/>
</dbReference>
<dbReference type="EMBL" id="MU155211">
    <property type="protein sequence ID" value="KAF9479505.1"/>
    <property type="molecule type" value="Genomic_DNA"/>
</dbReference>
<evidence type="ECO:0000256" key="9">
    <source>
        <dbReference type="SAM" id="MobiDB-lite"/>
    </source>
</evidence>
<dbReference type="InterPro" id="IPR014001">
    <property type="entry name" value="Helicase_ATP-bd"/>
</dbReference>
<evidence type="ECO:0000256" key="3">
    <source>
        <dbReference type="ARBA" id="ARBA00022552"/>
    </source>
</evidence>
<dbReference type="GO" id="GO:0016787">
    <property type="term" value="F:hydrolase activity"/>
    <property type="evidence" value="ECO:0007669"/>
    <property type="project" value="UniProtKB-KW"/>
</dbReference>
<evidence type="ECO:0000256" key="5">
    <source>
        <dbReference type="ARBA" id="ARBA00022801"/>
    </source>
</evidence>
<evidence type="ECO:0000313" key="13">
    <source>
        <dbReference type="Proteomes" id="UP000807469"/>
    </source>
</evidence>
<dbReference type="GO" id="GO:0000460">
    <property type="term" value="P:maturation of 5.8S rRNA"/>
    <property type="evidence" value="ECO:0007669"/>
    <property type="project" value="TreeGrafter"/>
</dbReference>
<evidence type="ECO:0000313" key="12">
    <source>
        <dbReference type="EMBL" id="KAF9479505.1"/>
    </source>
</evidence>
<dbReference type="InterPro" id="IPR012961">
    <property type="entry name" value="Ski2/MTR4_C"/>
</dbReference>
<evidence type="ECO:0000259" key="10">
    <source>
        <dbReference type="PROSITE" id="PS51192"/>
    </source>
</evidence>
<dbReference type="Gene3D" id="2.40.30.300">
    <property type="match status" value="1"/>
</dbReference>
<dbReference type="InterPro" id="IPR011545">
    <property type="entry name" value="DEAD/DEAH_box_helicase_dom"/>
</dbReference>
<evidence type="ECO:0000256" key="7">
    <source>
        <dbReference type="ARBA" id="ARBA00022840"/>
    </source>
</evidence>
<keyword evidence="5" id="KW-0378">Hydrolase</keyword>
<dbReference type="OrthoDB" id="64767at2759"/>
<evidence type="ECO:0000256" key="4">
    <source>
        <dbReference type="ARBA" id="ARBA00022741"/>
    </source>
</evidence>
<dbReference type="FunFam" id="3.40.50.300:FF:000141">
    <property type="entry name" value="ATP-dependent RNA helicase DOB1"/>
    <property type="match status" value="1"/>
</dbReference>
<dbReference type="GO" id="GO:0006401">
    <property type="term" value="P:RNA catabolic process"/>
    <property type="evidence" value="ECO:0007669"/>
    <property type="project" value="InterPro"/>
</dbReference>
<dbReference type="PROSITE" id="PS51194">
    <property type="entry name" value="HELICASE_CTER"/>
    <property type="match status" value="1"/>
</dbReference>
<dbReference type="InterPro" id="IPR048392">
    <property type="entry name" value="MTR4-like_stalk"/>
</dbReference>
<dbReference type="CDD" id="cd13154">
    <property type="entry name" value="KOW_Mtr4"/>
    <property type="match status" value="1"/>
</dbReference>
<keyword evidence="7" id="KW-0067">ATP-binding</keyword>
<keyword evidence="8" id="KW-0539">Nucleus</keyword>
<protein>
    <submittedName>
        <fullName evidence="12">Antiviral helicase</fullName>
    </submittedName>
</protein>
<dbReference type="SMART" id="SM01142">
    <property type="entry name" value="DSHCT"/>
    <property type="match status" value="1"/>
</dbReference>
<dbReference type="Pfam" id="PF00270">
    <property type="entry name" value="DEAD"/>
    <property type="match status" value="1"/>
</dbReference>
<evidence type="ECO:0000259" key="11">
    <source>
        <dbReference type="PROSITE" id="PS51194"/>
    </source>
</evidence>
<dbReference type="Pfam" id="PF21408">
    <property type="entry name" value="MTR4-like_stalk"/>
    <property type="match status" value="1"/>
</dbReference>
<dbReference type="InterPro" id="IPR050699">
    <property type="entry name" value="RNA-DNA_Helicase"/>
</dbReference>
<keyword evidence="3" id="KW-0698">rRNA processing</keyword>
<dbReference type="CDD" id="cd18795">
    <property type="entry name" value="SF2_C_Ski2"/>
    <property type="match status" value="1"/>
</dbReference>
<dbReference type="SUPFAM" id="SSF52540">
    <property type="entry name" value="P-loop containing nucleoside triphosphate hydrolases"/>
    <property type="match status" value="1"/>
</dbReference>
<dbReference type="InterPro" id="IPR027417">
    <property type="entry name" value="P-loop_NTPase"/>
</dbReference>
<dbReference type="GO" id="GO:0003723">
    <property type="term" value="F:RNA binding"/>
    <property type="evidence" value="ECO:0007669"/>
    <property type="project" value="InterPro"/>
</dbReference>
<evidence type="ECO:0000256" key="8">
    <source>
        <dbReference type="ARBA" id="ARBA00023242"/>
    </source>
</evidence>
<dbReference type="PROSITE" id="PS51192">
    <property type="entry name" value="HELICASE_ATP_BIND_1"/>
    <property type="match status" value="1"/>
</dbReference>
<dbReference type="Gene3D" id="3.40.50.300">
    <property type="entry name" value="P-loop containing nucleotide triphosphate hydrolases"/>
    <property type="match status" value="2"/>
</dbReference>
<keyword evidence="13" id="KW-1185">Reference proteome</keyword>
<dbReference type="Gene3D" id="1.10.3380.30">
    <property type="match status" value="1"/>
</dbReference>
<dbReference type="InterPro" id="IPR001650">
    <property type="entry name" value="Helicase_C-like"/>
</dbReference>